<organism evidence="2 3">
    <name type="scientific">Acidisarcina polymorpha</name>
    <dbReference type="NCBI Taxonomy" id="2211140"/>
    <lineage>
        <taxon>Bacteria</taxon>
        <taxon>Pseudomonadati</taxon>
        <taxon>Acidobacteriota</taxon>
        <taxon>Terriglobia</taxon>
        <taxon>Terriglobales</taxon>
        <taxon>Acidobacteriaceae</taxon>
        <taxon>Acidisarcina</taxon>
    </lineage>
</organism>
<keyword evidence="3" id="KW-1185">Reference proteome</keyword>
<name>A0A2Z5G4G7_9BACT</name>
<evidence type="ECO:0000256" key="1">
    <source>
        <dbReference type="SAM" id="MobiDB-lite"/>
    </source>
</evidence>
<dbReference type="Proteomes" id="UP000253606">
    <property type="component" value="Chromosome"/>
</dbReference>
<dbReference type="AlphaFoldDB" id="A0A2Z5G4G7"/>
<dbReference type="KEGG" id="abas:ACPOL_4588"/>
<gene>
    <name evidence="2" type="ORF">ACPOL_4588</name>
</gene>
<evidence type="ECO:0000313" key="2">
    <source>
        <dbReference type="EMBL" id="AXC13860.1"/>
    </source>
</evidence>
<evidence type="ECO:0000313" key="3">
    <source>
        <dbReference type="Proteomes" id="UP000253606"/>
    </source>
</evidence>
<sequence>MDSLSDRTLLGERYQGGGQRNKRNHTNGNASHDLSPILNNIL</sequence>
<accession>A0A2Z5G4G7</accession>
<reference evidence="2 3" key="1">
    <citation type="journal article" date="2018" name="Front. Microbiol.">
        <title>Hydrolytic Capabilities as a Key to Environmental Success: Chitinolytic and Cellulolytic Acidobacteria From Acidic Sub-arctic Soils and Boreal Peatlands.</title>
        <authorList>
            <person name="Belova S.E."/>
            <person name="Ravin N.V."/>
            <person name="Pankratov T.A."/>
            <person name="Rakitin A.L."/>
            <person name="Ivanova A.A."/>
            <person name="Beletsky A.V."/>
            <person name="Mardanov A.V."/>
            <person name="Sinninghe Damste J.S."/>
            <person name="Dedysh S.N."/>
        </authorList>
    </citation>
    <scope>NUCLEOTIDE SEQUENCE [LARGE SCALE GENOMIC DNA]</scope>
    <source>
        <strain evidence="2 3">SBC82</strain>
    </source>
</reference>
<dbReference type="EMBL" id="CP030840">
    <property type="protein sequence ID" value="AXC13860.1"/>
    <property type="molecule type" value="Genomic_DNA"/>
</dbReference>
<feature type="region of interest" description="Disordered" evidence="1">
    <location>
        <begin position="1"/>
        <end position="42"/>
    </location>
</feature>
<protein>
    <submittedName>
        <fullName evidence="2">Uncharacterized protein</fullName>
    </submittedName>
</protein>
<feature type="compositionally biased region" description="Polar residues" evidence="1">
    <location>
        <begin position="26"/>
        <end position="42"/>
    </location>
</feature>
<proteinExistence type="predicted"/>